<sequence>MKSPLRWAGPSLPVSRPASAQRGADPAVNCLLSHPTVALSHTYIYVMLQCDNSFATIRENPMRVIPVRKDAMNTQSDIKLTDQLERDLIDRELGYRGLGIGNDVKRAIAFVQSVLTRLQMQARKAKVSYANG</sequence>
<keyword evidence="3" id="KW-1185">Reference proteome</keyword>
<evidence type="ECO:0000313" key="2">
    <source>
        <dbReference type="EMBL" id="CAG9164799.1"/>
    </source>
</evidence>
<comment type="caution">
    <text evidence="2">The sequence shown here is derived from an EMBL/GenBank/DDBJ whole genome shotgun (WGS) entry which is preliminary data.</text>
</comment>
<organism evidence="2 3">
    <name type="scientific">Cupriavidus pinatubonensis</name>
    <dbReference type="NCBI Taxonomy" id="248026"/>
    <lineage>
        <taxon>Bacteria</taxon>
        <taxon>Pseudomonadati</taxon>
        <taxon>Pseudomonadota</taxon>
        <taxon>Betaproteobacteria</taxon>
        <taxon>Burkholderiales</taxon>
        <taxon>Burkholderiaceae</taxon>
        <taxon>Cupriavidus</taxon>
    </lineage>
</organism>
<accession>A0ABM8WBZ3</accession>
<protein>
    <submittedName>
        <fullName evidence="2">Uncharacterized protein</fullName>
    </submittedName>
</protein>
<name>A0ABM8WBZ3_9BURK</name>
<evidence type="ECO:0000313" key="3">
    <source>
        <dbReference type="Proteomes" id="UP000701702"/>
    </source>
</evidence>
<proteinExistence type="predicted"/>
<dbReference type="Proteomes" id="UP000701702">
    <property type="component" value="Unassembled WGS sequence"/>
</dbReference>
<dbReference type="EMBL" id="CAJZAF010000002">
    <property type="protein sequence ID" value="CAG9164799.1"/>
    <property type="molecule type" value="Genomic_DNA"/>
</dbReference>
<evidence type="ECO:0000256" key="1">
    <source>
        <dbReference type="SAM" id="MobiDB-lite"/>
    </source>
</evidence>
<feature type="region of interest" description="Disordered" evidence="1">
    <location>
        <begin position="1"/>
        <end position="20"/>
    </location>
</feature>
<reference evidence="2 3" key="1">
    <citation type="submission" date="2021-08" db="EMBL/GenBank/DDBJ databases">
        <authorList>
            <person name="Peeters C."/>
        </authorList>
    </citation>
    <scope>NUCLEOTIDE SEQUENCE [LARGE SCALE GENOMIC DNA]</scope>
    <source>
        <strain evidence="2 3">LMG 23994</strain>
    </source>
</reference>
<gene>
    <name evidence="2" type="ORF">LMG23994_00631</name>
</gene>